<gene>
    <name evidence="1" type="ORF">YALI1_B10762g</name>
</gene>
<reference evidence="1 2" key="1">
    <citation type="journal article" date="2016" name="PLoS ONE">
        <title>Sequence Assembly of Yarrowia lipolytica Strain W29/CLIB89 Shows Transposable Element Diversity.</title>
        <authorList>
            <person name="Magnan C."/>
            <person name="Yu J."/>
            <person name="Chang I."/>
            <person name="Jahn E."/>
            <person name="Kanomata Y."/>
            <person name="Wu J."/>
            <person name="Zeller M."/>
            <person name="Oakes M."/>
            <person name="Baldi P."/>
            <person name="Sandmeyer S."/>
        </authorList>
    </citation>
    <scope>NUCLEOTIDE SEQUENCE [LARGE SCALE GENOMIC DNA]</scope>
    <source>
        <strain evidence="2">CLIB89(W29)</strain>
    </source>
</reference>
<proteinExistence type="predicted"/>
<dbReference type="VEuPathDB" id="FungiDB:YALI1_B10762g"/>
<dbReference type="GeneID" id="94582691"/>
<organism evidence="1 2">
    <name type="scientific">Yarrowia lipolytica</name>
    <name type="common">Candida lipolytica</name>
    <dbReference type="NCBI Taxonomy" id="4952"/>
    <lineage>
        <taxon>Eukaryota</taxon>
        <taxon>Fungi</taxon>
        <taxon>Dikarya</taxon>
        <taxon>Ascomycota</taxon>
        <taxon>Saccharomycotina</taxon>
        <taxon>Dipodascomycetes</taxon>
        <taxon>Dipodascales</taxon>
        <taxon>Dipodascales incertae sedis</taxon>
        <taxon>Yarrowia</taxon>
    </lineage>
</organism>
<dbReference type="EMBL" id="CP017554">
    <property type="protein sequence ID" value="AOW01393.1"/>
    <property type="molecule type" value="Genomic_DNA"/>
</dbReference>
<evidence type="ECO:0000313" key="1">
    <source>
        <dbReference type="EMBL" id="AOW01393.1"/>
    </source>
</evidence>
<sequence length="90" mass="10211">METSNHRLIEITNDRKLQTLQTIFSACFDPQPTLQLIKATTSPILIIRSASVLEPHLKPRESNESDTASEVWLLQAIDRRAVDTPFPKPE</sequence>
<dbReference type="PROSITE" id="PS51257">
    <property type="entry name" value="PROKAR_LIPOPROTEIN"/>
    <property type="match status" value="1"/>
</dbReference>
<dbReference type="RefSeq" id="XP_068138137.1">
    <property type="nucleotide sequence ID" value="XM_068282036.1"/>
</dbReference>
<name>A0A1D8N6X7_YARLL</name>
<accession>A0A1D8N6X7</accession>
<dbReference type="AlphaFoldDB" id="A0A1D8N6X7"/>
<evidence type="ECO:0000313" key="2">
    <source>
        <dbReference type="Proteomes" id="UP000182444"/>
    </source>
</evidence>
<protein>
    <submittedName>
        <fullName evidence="1">Uncharacterized protein</fullName>
    </submittedName>
</protein>
<dbReference type="Proteomes" id="UP000182444">
    <property type="component" value="Chromosome 1B"/>
</dbReference>